<comment type="caution">
    <text evidence="1">The sequence shown here is derived from an EMBL/GenBank/DDBJ whole genome shotgun (WGS) entry which is preliminary data.</text>
</comment>
<protein>
    <submittedName>
        <fullName evidence="1">Uncharacterized protein</fullName>
    </submittedName>
</protein>
<proteinExistence type="predicted"/>
<evidence type="ECO:0000313" key="1">
    <source>
        <dbReference type="EMBL" id="KAJ0096938.1"/>
    </source>
</evidence>
<dbReference type="EMBL" id="CM047901">
    <property type="protein sequence ID" value="KAJ0096938.1"/>
    <property type="molecule type" value="Genomic_DNA"/>
</dbReference>
<evidence type="ECO:0000313" key="2">
    <source>
        <dbReference type="Proteomes" id="UP001164250"/>
    </source>
</evidence>
<accession>A0ACC1BDM3</accession>
<organism evidence="1 2">
    <name type="scientific">Pistacia atlantica</name>
    <dbReference type="NCBI Taxonomy" id="434234"/>
    <lineage>
        <taxon>Eukaryota</taxon>
        <taxon>Viridiplantae</taxon>
        <taxon>Streptophyta</taxon>
        <taxon>Embryophyta</taxon>
        <taxon>Tracheophyta</taxon>
        <taxon>Spermatophyta</taxon>
        <taxon>Magnoliopsida</taxon>
        <taxon>eudicotyledons</taxon>
        <taxon>Gunneridae</taxon>
        <taxon>Pentapetalae</taxon>
        <taxon>rosids</taxon>
        <taxon>malvids</taxon>
        <taxon>Sapindales</taxon>
        <taxon>Anacardiaceae</taxon>
        <taxon>Pistacia</taxon>
    </lineage>
</organism>
<reference evidence="2" key="1">
    <citation type="journal article" date="2023" name="G3 (Bethesda)">
        <title>Genome assembly and association tests identify interacting loci associated with vigor, precocity, and sex in interspecific pistachio rootstocks.</title>
        <authorList>
            <person name="Palmer W."/>
            <person name="Jacygrad E."/>
            <person name="Sagayaradj S."/>
            <person name="Cavanaugh K."/>
            <person name="Han R."/>
            <person name="Bertier L."/>
            <person name="Beede B."/>
            <person name="Kafkas S."/>
            <person name="Golino D."/>
            <person name="Preece J."/>
            <person name="Michelmore R."/>
        </authorList>
    </citation>
    <scope>NUCLEOTIDE SEQUENCE [LARGE SCALE GENOMIC DNA]</scope>
</reference>
<keyword evidence="2" id="KW-1185">Reference proteome</keyword>
<sequence>MKLLDLFIVAFIPVLKVLLLTALGLFLGLDRIDILGKEARKHLNNVSFFVFNPALVASSLAKFTSFKSICMLWFMPFNILLTFIIGSALGWMLLKITKAPSNLWGLVLGCCAAGNLGNMPLIIIPAVCKERDSPFGDGHTCYNQGMAYAALSMAIGSIYFWSYVYNIMRIYSNKNSEGAKLDDFTESTKSEVEAGASLSNSRLGPLLPLNVSSLKEDHLDHQELDRTNINEGKLKVPLIEKIKQFFQTFAMKINLRKLFAPSIIGAMVGLMVGSIPQVRKVLIGDSAPLRVVEDSASLLGDAAIPTVTIVVGANLLKGLKGSRIQRSLIIGIIVIRYIALPIMGVIIVKLAVHFGLVKSNPLYRFVLLLQFALPPAINIGTISQLFGAGEGECSVIMLWTYALASVSLTMWSTFFMWLVK</sequence>
<gene>
    <name evidence="1" type="ORF">Patl1_29334</name>
</gene>
<dbReference type="Proteomes" id="UP001164250">
    <property type="component" value="Chromosome 5"/>
</dbReference>
<name>A0ACC1BDM3_9ROSI</name>